<keyword evidence="1" id="KW-0378">Hydrolase</keyword>
<evidence type="ECO:0000313" key="2">
    <source>
        <dbReference type="Proteomes" id="UP001221189"/>
    </source>
</evidence>
<dbReference type="EMBL" id="JAQQXT010000001">
    <property type="protein sequence ID" value="MDC8770392.1"/>
    <property type="molecule type" value="Genomic_DNA"/>
</dbReference>
<accession>A0ABT5K8Z1</accession>
<keyword evidence="1" id="KW-0540">Nuclease</keyword>
<proteinExistence type="predicted"/>
<organism evidence="1 2">
    <name type="scientific">Roseateles albus</name>
    <dbReference type="NCBI Taxonomy" id="2987525"/>
    <lineage>
        <taxon>Bacteria</taxon>
        <taxon>Pseudomonadati</taxon>
        <taxon>Pseudomonadota</taxon>
        <taxon>Betaproteobacteria</taxon>
        <taxon>Burkholderiales</taxon>
        <taxon>Sphaerotilaceae</taxon>
        <taxon>Roseateles</taxon>
    </lineage>
</organism>
<sequence>MKLALDVHFEAQEAWAAAVAFDDWVAPEPTRTFSSRIDHVEKAVRGEPDLRALPCILQLLREHGLAPAQIELIIINGPVHLDAQETPGLGRHLYHALGGVCPIIGVAKTAPAGMPEQFEVHREEETRPLIITCVGIDLGAAKARLRAMHGRKRVPTLLKLVTRLAKGAAAER</sequence>
<comment type="caution">
    <text evidence="1">The sequence shown here is derived from an EMBL/GenBank/DDBJ whole genome shotgun (WGS) entry which is preliminary data.</text>
</comment>
<dbReference type="RefSeq" id="WP_273598838.1">
    <property type="nucleotide sequence ID" value="NZ_JAQQXT010000001.1"/>
</dbReference>
<dbReference type="GO" id="GO:0004519">
    <property type="term" value="F:endonuclease activity"/>
    <property type="evidence" value="ECO:0007669"/>
    <property type="project" value="UniProtKB-KW"/>
</dbReference>
<keyword evidence="2" id="KW-1185">Reference proteome</keyword>
<dbReference type="Proteomes" id="UP001221189">
    <property type="component" value="Unassembled WGS sequence"/>
</dbReference>
<protein>
    <submittedName>
        <fullName evidence="1">Endonuclease V</fullName>
    </submittedName>
</protein>
<dbReference type="Gene3D" id="3.30.2170.10">
    <property type="entry name" value="archaeoglobus fulgidus dsm 4304 superfamily"/>
    <property type="match status" value="1"/>
</dbReference>
<reference evidence="1 2" key="1">
    <citation type="submission" date="2022-10" db="EMBL/GenBank/DDBJ databases">
        <title>Paucibacter sp. hw1 Genome sequencing.</title>
        <authorList>
            <person name="Park S."/>
        </authorList>
    </citation>
    <scope>NUCLEOTIDE SEQUENCE [LARGE SCALE GENOMIC DNA]</scope>
    <source>
        <strain evidence="2">hw1</strain>
    </source>
</reference>
<keyword evidence="1" id="KW-0255">Endonuclease</keyword>
<evidence type="ECO:0000313" key="1">
    <source>
        <dbReference type="EMBL" id="MDC8770392.1"/>
    </source>
</evidence>
<name>A0ABT5K8Z1_9BURK</name>
<gene>
    <name evidence="1" type="ORF">PRZ03_02325</name>
</gene>